<dbReference type="Proteomes" id="UP000321532">
    <property type="component" value="Unassembled WGS sequence"/>
</dbReference>
<gene>
    <name evidence="1" type="ORF">AAE02nite_12340</name>
</gene>
<accession>A0A512AV55</accession>
<sequence>MAPATAPKIGPSPAIFRNWIRNIFQAGMGTKSTPSVMVRAGVGRSGLIPNMRSITFEYRKYPTTKATTERQNEIIAKVGG</sequence>
<proteinExistence type="predicted"/>
<protein>
    <submittedName>
        <fullName evidence="1">Uncharacterized protein</fullName>
    </submittedName>
</protein>
<evidence type="ECO:0000313" key="1">
    <source>
        <dbReference type="EMBL" id="GEO03570.1"/>
    </source>
</evidence>
<evidence type="ECO:0000313" key="2">
    <source>
        <dbReference type="Proteomes" id="UP000321532"/>
    </source>
</evidence>
<organism evidence="1 2">
    <name type="scientific">Adhaeribacter aerolatus</name>
    <dbReference type="NCBI Taxonomy" id="670289"/>
    <lineage>
        <taxon>Bacteria</taxon>
        <taxon>Pseudomonadati</taxon>
        <taxon>Bacteroidota</taxon>
        <taxon>Cytophagia</taxon>
        <taxon>Cytophagales</taxon>
        <taxon>Hymenobacteraceae</taxon>
        <taxon>Adhaeribacter</taxon>
    </lineage>
</organism>
<comment type="caution">
    <text evidence="1">The sequence shown here is derived from an EMBL/GenBank/DDBJ whole genome shotgun (WGS) entry which is preliminary data.</text>
</comment>
<dbReference type="AlphaFoldDB" id="A0A512AV55"/>
<dbReference type="EMBL" id="BJYS01000006">
    <property type="protein sequence ID" value="GEO03570.1"/>
    <property type="molecule type" value="Genomic_DNA"/>
</dbReference>
<name>A0A512AV55_9BACT</name>
<reference evidence="1 2" key="1">
    <citation type="submission" date="2019-07" db="EMBL/GenBank/DDBJ databases">
        <title>Whole genome shotgun sequence of Adhaeribacter aerolatus NBRC 106133.</title>
        <authorList>
            <person name="Hosoyama A."/>
            <person name="Uohara A."/>
            <person name="Ohji S."/>
            <person name="Ichikawa N."/>
        </authorList>
    </citation>
    <scope>NUCLEOTIDE SEQUENCE [LARGE SCALE GENOMIC DNA]</scope>
    <source>
        <strain evidence="1 2">NBRC 106133</strain>
    </source>
</reference>
<keyword evidence="2" id="KW-1185">Reference proteome</keyword>